<evidence type="ECO:0000313" key="5">
    <source>
        <dbReference type="Proteomes" id="UP001432995"/>
    </source>
</evidence>
<name>A0AAJ1TLT8_9HYPH</name>
<gene>
    <name evidence="3" type="ORF">ABS770_11245</name>
    <name evidence="2" type="ORF">QO001_002278</name>
</gene>
<evidence type="ECO:0000313" key="2">
    <source>
        <dbReference type="EMBL" id="MDQ0543352.1"/>
    </source>
</evidence>
<reference evidence="3" key="2">
    <citation type="submission" date="2024-06" db="EMBL/GenBank/DDBJ databases">
        <authorList>
            <person name="Campbell A.G."/>
        </authorList>
    </citation>
    <scope>NUCLEOTIDE SEQUENCE</scope>
    <source>
        <strain evidence="3">EM17</strain>
    </source>
</reference>
<dbReference type="EMBL" id="JAUSWL010000003">
    <property type="protein sequence ID" value="MDQ0543352.1"/>
    <property type="molecule type" value="Genomic_DNA"/>
</dbReference>
<evidence type="ECO:0000259" key="1">
    <source>
        <dbReference type="Pfam" id="PF06568"/>
    </source>
</evidence>
<comment type="caution">
    <text evidence="2">The sequence shown here is derived from an EMBL/GenBank/DDBJ whole genome shotgun (WGS) entry which is preliminary data.</text>
</comment>
<sequence>MDQCLTETARTGTPPSWIARVVGAISEAAAEVRAELSRAAMNRRVLHRLSTLSERELKDIGLTPQDVADAAVPGFRDATDLLIGRREARRRARAARAW</sequence>
<proteinExistence type="predicted"/>
<dbReference type="RefSeq" id="WP_007560756.1">
    <property type="nucleotide sequence ID" value="NZ_JAJALK010000004.1"/>
</dbReference>
<dbReference type="Proteomes" id="UP001432995">
    <property type="component" value="Unassembled WGS sequence"/>
</dbReference>
<organism evidence="2 4">
    <name type="scientific">Methylobacterium brachiatum</name>
    <dbReference type="NCBI Taxonomy" id="269660"/>
    <lineage>
        <taxon>Bacteria</taxon>
        <taxon>Pseudomonadati</taxon>
        <taxon>Pseudomonadota</taxon>
        <taxon>Alphaproteobacteria</taxon>
        <taxon>Hyphomicrobiales</taxon>
        <taxon>Methylobacteriaceae</taxon>
        <taxon>Methylobacterium</taxon>
    </lineage>
</organism>
<keyword evidence="5" id="KW-1185">Reference proteome</keyword>
<dbReference type="Proteomes" id="UP001223420">
    <property type="component" value="Unassembled WGS sequence"/>
</dbReference>
<dbReference type="Pfam" id="PF06568">
    <property type="entry name" value="YjiS-like"/>
    <property type="match status" value="1"/>
</dbReference>
<accession>A0AAJ1TLT8</accession>
<feature type="domain" description="YjiS-like" evidence="1">
    <location>
        <begin position="33"/>
        <end position="67"/>
    </location>
</feature>
<protein>
    <submittedName>
        <fullName evidence="3">DUF1127 domain-containing protein</fullName>
    </submittedName>
    <submittedName>
        <fullName evidence="2">Uncharacterized protein YjiS (DUF1127 family)</fullName>
    </submittedName>
</protein>
<evidence type="ECO:0000313" key="3">
    <source>
        <dbReference type="EMBL" id="MER2288834.1"/>
    </source>
</evidence>
<dbReference type="EMBL" id="JBELQD010000009">
    <property type="protein sequence ID" value="MER2288834.1"/>
    <property type="molecule type" value="Genomic_DNA"/>
</dbReference>
<evidence type="ECO:0000313" key="4">
    <source>
        <dbReference type="Proteomes" id="UP001223420"/>
    </source>
</evidence>
<reference evidence="2" key="1">
    <citation type="submission" date="2023-07" db="EMBL/GenBank/DDBJ databases">
        <title>Genomic Encyclopedia of Type Strains, Phase IV (KMG-IV): sequencing the most valuable type-strain genomes for metagenomic binning, comparative biology and taxonomic classification.</title>
        <authorList>
            <person name="Goeker M."/>
        </authorList>
    </citation>
    <scope>NUCLEOTIDE SEQUENCE</scope>
    <source>
        <strain evidence="2">DSM 19569</strain>
    </source>
</reference>
<dbReference type="AlphaFoldDB" id="A0AAJ1TLT8"/>
<dbReference type="InterPro" id="IPR009506">
    <property type="entry name" value="YjiS-like"/>
</dbReference>